<dbReference type="PROSITE" id="PS52016">
    <property type="entry name" value="TONB_DEPENDENT_REC_3"/>
    <property type="match status" value="1"/>
</dbReference>
<evidence type="ECO:0000256" key="5">
    <source>
        <dbReference type="ARBA" id="ARBA00023077"/>
    </source>
</evidence>
<proteinExistence type="inferred from homology"/>
<keyword evidence="2 8" id="KW-0813">Transport</keyword>
<reference evidence="10 11" key="1">
    <citation type="submission" date="2022-02" db="EMBL/GenBank/DDBJ databases">
        <authorList>
            <person name="Min J."/>
        </authorList>
    </citation>
    <scope>NUCLEOTIDE SEQUENCE [LARGE SCALE GENOMIC DNA]</scope>
    <source>
        <strain evidence="10 11">GR10-1</strain>
    </source>
</reference>
<dbReference type="Pfam" id="PF00593">
    <property type="entry name" value="TonB_dep_Rec_b-barrel"/>
    <property type="match status" value="1"/>
</dbReference>
<dbReference type="EMBL" id="JAKWBL010000004">
    <property type="protein sequence ID" value="MCH5600434.1"/>
    <property type="molecule type" value="Genomic_DNA"/>
</dbReference>
<name>A0ABS9SPU5_9BACT</name>
<dbReference type="Gene3D" id="2.40.170.20">
    <property type="entry name" value="TonB-dependent receptor, beta-barrel domain"/>
    <property type="match status" value="1"/>
</dbReference>
<comment type="similarity">
    <text evidence="8">Belongs to the TonB-dependent receptor family.</text>
</comment>
<gene>
    <name evidence="10" type="ORF">MKP09_22205</name>
</gene>
<keyword evidence="7 8" id="KW-0998">Cell outer membrane</keyword>
<comment type="caution">
    <text evidence="10">The sequence shown here is derived from an EMBL/GenBank/DDBJ whole genome shotgun (WGS) entry which is preliminary data.</text>
</comment>
<protein>
    <submittedName>
        <fullName evidence="10">TonB-dependent receptor</fullName>
    </submittedName>
</protein>
<dbReference type="RefSeq" id="WP_240832593.1">
    <property type="nucleotide sequence ID" value="NZ_JAKWBL010000004.1"/>
</dbReference>
<evidence type="ECO:0000256" key="8">
    <source>
        <dbReference type="PROSITE-ProRule" id="PRU01360"/>
    </source>
</evidence>
<keyword evidence="3 8" id="KW-1134">Transmembrane beta strand</keyword>
<keyword evidence="11" id="KW-1185">Reference proteome</keyword>
<evidence type="ECO:0000256" key="7">
    <source>
        <dbReference type="ARBA" id="ARBA00023237"/>
    </source>
</evidence>
<dbReference type="Proteomes" id="UP001202248">
    <property type="component" value="Unassembled WGS sequence"/>
</dbReference>
<keyword evidence="6 8" id="KW-0472">Membrane</keyword>
<evidence type="ECO:0000259" key="9">
    <source>
        <dbReference type="Pfam" id="PF00593"/>
    </source>
</evidence>
<evidence type="ECO:0000256" key="2">
    <source>
        <dbReference type="ARBA" id="ARBA00022448"/>
    </source>
</evidence>
<evidence type="ECO:0000256" key="3">
    <source>
        <dbReference type="ARBA" id="ARBA00022452"/>
    </source>
</evidence>
<evidence type="ECO:0000256" key="6">
    <source>
        <dbReference type="ARBA" id="ARBA00023136"/>
    </source>
</evidence>
<evidence type="ECO:0000313" key="11">
    <source>
        <dbReference type="Proteomes" id="UP001202248"/>
    </source>
</evidence>
<evidence type="ECO:0000256" key="4">
    <source>
        <dbReference type="ARBA" id="ARBA00022692"/>
    </source>
</evidence>
<keyword evidence="10" id="KW-0675">Receptor</keyword>
<dbReference type="InterPro" id="IPR000531">
    <property type="entry name" value="Beta-barrel_TonB"/>
</dbReference>
<dbReference type="InterPro" id="IPR039426">
    <property type="entry name" value="TonB-dep_rcpt-like"/>
</dbReference>
<keyword evidence="4 8" id="KW-0812">Transmembrane</keyword>
<dbReference type="SUPFAM" id="SSF56935">
    <property type="entry name" value="Porins"/>
    <property type="match status" value="1"/>
</dbReference>
<accession>A0ABS9SPU5</accession>
<sequence length="268" mass="30547">MLNYTFDRRYTINGTLRYEGTNRLGKTRSARWLPTWNISGRWNVHEEKFFQSLEPAFSNLAFRASYSLTADRGPSDVTNSEIVIKSYTPWRPTAGDYESGLEIETLQNRDLTYEKKNELNLGLDAGFLNNRINFSADWFTRNNFDLIGIVNTQGLGGEISKKGNVAEMKSSGIELAISADIIKKDNFSWTSNFNYTHLTTKITKLETQARVIDLITGTGFAQEGSPARSLFSIPFVRLNNEGLPVFINEDNEETTSGIYFQEREKRIF</sequence>
<comment type="subcellular location">
    <subcellularLocation>
        <location evidence="1 8">Cell outer membrane</location>
        <topology evidence="1 8">Multi-pass membrane protein</topology>
    </subcellularLocation>
</comment>
<dbReference type="InterPro" id="IPR036942">
    <property type="entry name" value="Beta-barrel_TonB_sf"/>
</dbReference>
<evidence type="ECO:0000256" key="1">
    <source>
        <dbReference type="ARBA" id="ARBA00004571"/>
    </source>
</evidence>
<feature type="domain" description="TonB-dependent receptor-like beta-barrel" evidence="9">
    <location>
        <begin position="2"/>
        <end position="203"/>
    </location>
</feature>
<organism evidence="10 11">
    <name type="scientific">Niabella ginsengisoli</name>
    <dbReference type="NCBI Taxonomy" id="522298"/>
    <lineage>
        <taxon>Bacteria</taxon>
        <taxon>Pseudomonadati</taxon>
        <taxon>Bacteroidota</taxon>
        <taxon>Chitinophagia</taxon>
        <taxon>Chitinophagales</taxon>
        <taxon>Chitinophagaceae</taxon>
        <taxon>Niabella</taxon>
    </lineage>
</organism>
<evidence type="ECO:0000313" key="10">
    <source>
        <dbReference type="EMBL" id="MCH5600434.1"/>
    </source>
</evidence>
<keyword evidence="5" id="KW-0798">TonB box</keyword>